<dbReference type="InterPro" id="IPR003838">
    <property type="entry name" value="ABC3_permease_C"/>
</dbReference>
<feature type="transmembrane region" description="Helical" evidence="7">
    <location>
        <begin position="303"/>
        <end position="326"/>
    </location>
</feature>
<evidence type="ECO:0000259" key="8">
    <source>
        <dbReference type="Pfam" id="PF02687"/>
    </source>
</evidence>
<dbReference type="InterPro" id="IPR025857">
    <property type="entry name" value="MacB_PCD"/>
</dbReference>
<keyword evidence="5 7" id="KW-0472">Membrane</keyword>
<dbReference type="RefSeq" id="WP_187754809.1">
    <property type="nucleotide sequence ID" value="NZ_JABURY010000006.1"/>
</dbReference>
<evidence type="ECO:0000256" key="7">
    <source>
        <dbReference type="SAM" id="Phobius"/>
    </source>
</evidence>
<keyword evidence="11" id="KW-1185">Reference proteome</keyword>
<keyword evidence="2" id="KW-1003">Cell membrane</keyword>
<gene>
    <name evidence="10" type="ORF">FcAc13_03580</name>
</gene>
<evidence type="ECO:0000256" key="3">
    <source>
        <dbReference type="ARBA" id="ARBA00022692"/>
    </source>
</evidence>
<comment type="similarity">
    <text evidence="6">Belongs to the ABC-4 integral membrane protein family.</text>
</comment>
<dbReference type="PANTHER" id="PTHR30572:SF4">
    <property type="entry name" value="ABC TRANSPORTER PERMEASE YTRF"/>
    <property type="match status" value="1"/>
</dbReference>
<dbReference type="Proteomes" id="UP000651208">
    <property type="component" value="Unassembled WGS sequence"/>
</dbReference>
<feature type="domain" description="ABC3 transporter permease C-terminal" evidence="8">
    <location>
        <begin position="307"/>
        <end position="420"/>
    </location>
</feature>
<dbReference type="Pfam" id="PF02687">
    <property type="entry name" value="FtsX"/>
    <property type="match status" value="1"/>
</dbReference>
<evidence type="ECO:0000256" key="5">
    <source>
        <dbReference type="ARBA" id="ARBA00023136"/>
    </source>
</evidence>
<accession>A0ABR7QVY4</accession>
<keyword evidence="4 7" id="KW-1133">Transmembrane helix</keyword>
<feature type="domain" description="MacB-like periplasmic core" evidence="9">
    <location>
        <begin position="17"/>
        <end position="222"/>
    </location>
</feature>
<proteinExistence type="inferred from homology"/>
<dbReference type="Pfam" id="PF12704">
    <property type="entry name" value="MacB_PCD"/>
    <property type="match status" value="1"/>
</dbReference>
<evidence type="ECO:0000313" key="11">
    <source>
        <dbReference type="Proteomes" id="UP000651208"/>
    </source>
</evidence>
<sequence length="428" mass="46956">MFGKMLLRVLTRQKKKSLLIVLTVALGVSLATSMLNVMFDVGDKVNQELKAYGANLNIVPKGASFVSDMYQIDDNNQATPSQFIQEDELVKIKMIFWAYNIVDFAPYLSVTANIDDKPVKIVGTWFDKHLIIPTGDEIDTGMLAMKSWWQIDGSKMVDDNLHGAMMGETLAKKLNLKIGDEFTIVAPKTQQIITLTVNNIFHSGGIEDSEIYVSLPIAQKLADKVGLVERIEVSALTTPENELARRAAQDPNSLSRNEWDVWYCTAYISSIAYQLEEVMPSVRVKAIMQVAESEGAILQKTQLLMILLTILSLVCSALAISNLVTANVIERSAEIGLLKALGASNSAVAMLIICEILIIGFIGGVIGYFIGVGFAQIIGYTVFGSTIEPKILIIPLVGLMVLFITLLGSVPALRMMIFLKPIDVLHGR</sequence>
<evidence type="ECO:0000256" key="2">
    <source>
        <dbReference type="ARBA" id="ARBA00022475"/>
    </source>
</evidence>
<evidence type="ECO:0000256" key="6">
    <source>
        <dbReference type="ARBA" id="ARBA00038076"/>
    </source>
</evidence>
<feature type="transmembrane region" description="Helical" evidence="7">
    <location>
        <begin position="391"/>
        <end position="413"/>
    </location>
</feature>
<name>A0ABR7QVY4_9GAMM</name>
<evidence type="ECO:0000256" key="1">
    <source>
        <dbReference type="ARBA" id="ARBA00004651"/>
    </source>
</evidence>
<organism evidence="10 11">
    <name type="scientific">Frischella japonica</name>
    <dbReference type="NCBI Taxonomy" id="2741544"/>
    <lineage>
        <taxon>Bacteria</taxon>
        <taxon>Pseudomonadati</taxon>
        <taxon>Pseudomonadota</taxon>
        <taxon>Gammaproteobacteria</taxon>
        <taxon>Orbales</taxon>
        <taxon>Orbaceae</taxon>
        <taxon>Frischella</taxon>
    </lineage>
</organism>
<dbReference type="InterPro" id="IPR050250">
    <property type="entry name" value="Macrolide_Exporter_MacB"/>
</dbReference>
<evidence type="ECO:0000313" key="10">
    <source>
        <dbReference type="EMBL" id="MBC9130387.1"/>
    </source>
</evidence>
<evidence type="ECO:0000256" key="4">
    <source>
        <dbReference type="ARBA" id="ARBA00022989"/>
    </source>
</evidence>
<reference evidence="10 11" key="1">
    <citation type="submission" date="2020-06" db="EMBL/GenBank/DDBJ databases">
        <title>Frischella cerana isolated from Apis cerana gut homogenate.</title>
        <authorList>
            <person name="Wolter L.A."/>
            <person name="Suenami S."/>
            <person name="Miyazaki R."/>
        </authorList>
    </citation>
    <scope>NUCLEOTIDE SEQUENCE [LARGE SCALE GENOMIC DNA]</scope>
    <source>
        <strain evidence="10 11">Ac13</strain>
    </source>
</reference>
<keyword evidence="3 7" id="KW-0812">Transmembrane</keyword>
<protein>
    <submittedName>
        <fullName evidence="10">ABC transporter permease</fullName>
    </submittedName>
</protein>
<comment type="caution">
    <text evidence="10">The sequence shown here is derived from an EMBL/GenBank/DDBJ whole genome shotgun (WGS) entry which is preliminary data.</text>
</comment>
<dbReference type="PANTHER" id="PTHR30572">
    <property type="entry name" value="MEMBRANE COMPONENT OF TRANSPORTER-RELATED"/>
    <property type="match status" value="1"/>
</dbReference>
<dbReference type="EMBL" id="JABURY010000006">
    <property type="protein sequence ID" value="MBC9130387.1"/>
    <property type="molecule type" value="Genomic_DNA"/>
</dbReference>
<comment type="subcellular location">
    <subcellularLocation>
        <location evidence="1">Cell membrane</location>
        <topology evidence="1">Multi-pass membrane protein</topology>
    </subcellularLocation>
</comment>
<evidence type="ECO:0000259" key="9">
    <source>
        <dbReference type="Pfam" id="PF12704"/>
    </source>
</evidence>
<feature type="transmembrane region" description="Helical" evidence="7">
    <location>
        <begin position="347"/>
        <end position="371"/>
    </location>
</feature>